<dbReference type="PANTHER" id="PTHR34109:SF1">
    <property type="entry name" value="VOC DOMAIN-CONTAINING PROTEIN"/>
    <property type="match status" value="1"/>
</dbReference>
<keyword evidence="3" id="KW-1185">Reference proteome</keyword>
<dbReference type="KEGG" id="bha:BH2083"/>
<accession>Q9KB48</accession>
<dbReference type="HOGENOM" id="CLU_046006_11_0_9"/>
<dbReference type="PIR" id="C83910">
    <property type="entry name" value="C83910"/>
</dbReference>
<evidence type="ECO:0000313" key="3">
    <source>
        <dbReference type="Proteomes" id="UP000001258"/>
    </source>
</evidence>
<dbReference type="InterPro" id="IPR029068">
    <property type="entry name" value="Glyas_Bleomycin-R_OHBP_Dase"/>
</dbReference>
<dbReference type="STRING" id="272558.gene:10727981"/>
<dbReference type="PROSITE" id="PS51819">
    <property type="entry name" value="VOC"/>
    <property type="match status" value="1"/>
</dbReference>
<dbReference type="Proteomes" id="UP000001258">
    <property type="component" value="Chromosome"/>
</dbReference>
<dbReference type="EMBL" id="BA000004">
    <property type="protein sequence ID" value="BAB05802.1"/>
    <property type="molecule type" value="Genomic_DNA"/>
</dbReference>
<name>Q9KB48_HALH5</name>
<dbReference type="InterPro" id="IPR004360">
    <property type="entry name" value="Glyas_Fos-R_dOase_dom"/>
</dbReference>
<dbReference type="SUPFAM" id="SSF54593">
    <property type="entry name" value="Glyoxalase/Bleomycin resistance protein/Dihydroxybiphenyl dioxygenase"/>
    <property type="match status" value="1"/>
</dbReference>
<dbReference type="Gene3D" id="3.30.720.110">
    <property type="match status" value="1"/>
</dbReference>
<feature type="domain" description="VOC" evidence="1">
    <location>
        <begin position="1"/>
        <end position="105"/>
    </location>
</feature>
<dbReference type="InterPro" id="IPR037523">
    <property type="entry name" value="VOC_core"/>
</dbReference>
<reference evidence="2 3" key="1">
    <citation type="journal article" date="2000" name="Nucleic Acids Res.">
        <title>Complete genome sequence of the alkaliphilic bacterium Bacillus halodurans and genomic sequence comparison with Bacillus subtilis.</title>
        <authorList>
            <person name="Takami H."/>
            <person name="Nakasone K."/>
            <person name="Takaki Y."/>
            <person name="Maeno G."/>
            <person name="Sasaki R."/>
            <person name="Masui N."/>
            <person name="Fuji F."/>
            <person name="Hirama C."/>
            <person name="Nakamura Y."/>
            <person name="Ogasawara N."/>
            <person name="Kuhara S."/>
            <person name="Horikoshi K."/>
        </authorList>
    </citation>
    <scope>NUCLEOTIDE SEQUENCE [LARGE SCALE GENOMIC DNA]</scope>
    <source>
        <strain evidence="3">ATCC BAA-125 / DSM 18197 / FERM 7344 / JCM 9153 / C-125</strain>
    </source>
</reference>
<organism evidence="2 3">
    <name type="scientific">Halalkalibacterium halodurans (strain ATCC BAA-125 / DSM 18197 / FERM 7344 / JCM 9153 / C-125)</name>
    <name type="common">Bacillus halodurans</name>
    <dbReference type="NCBI Taxonomy" id="272558"/>
    <lineage>
        <taxon>Bacteria</taxon>
        <taxon>Bacillati</taxon>
        <taxon>Bacillota</taxon>
        <taxon>Bacilli</taxon>
        <taxon>Bacillales</taxon>
        <taxon>Bacillaceae</taxon>
        <taxon>Halalkalibacterium (ex Joshi et al. 2022)</taxon>
    </lineage>
</organism>
<dbReference type="RefSeq" id="WP_010898241.1">
    <property type="nucleotide sequence ID" value="NC_002570.2"/>
</dbReference>
<dbReference type="CDD" id="cd07246">
    <property type="entry name" value="VOC_like"/>
    <property type="match status" value="1"/>
</dbReference>
<dbReference type="AlphaFoldDB" id="Q9KB48"/>
<protein>
    <submittedName>
        <fullName evidence="2">Transposase (18)</fullName>
    </submittedName>
</protein>
<dbReference type="eggNOG" id="COG2764">
    <property type="taxonomic scope" value="Bacteria"/>
</dbReference>
<dbReference type="Pfam" id="PF00903">
    <property type="entry name" value="Glyoxalase"/>
    <property type="match status" value="1"/>
</dbReference>
<evidence type="ECO:0000259" key="1">
    <source>
        <dbReference type="PROSITE" id="PS51819"/>
    </source>
</evidence>
<sequence>MISKNTEQLLTFVKEVFQAEEIDRFTNEDGSIGHAEVRIGNSVIMMFDAKPEWPDTPCFLRFYVEDGDKVFEQALKAGATPVTELTELFFGDRVGRVKDPFGNIW</sequence>
<evidence type="ECO:0000313" key="2">
    <source>
        <dbReference type="EMBL" id="BAB05802.1"/>
    </source>
</evidence>
<dbReference type="PANTHER" id="PTHR34109">
    <property type="entry name" value="BNAUNNG04460D PROTEIN-RELATED"/>
    <property type="match status" value="1"/>
</dbReference>
<proteinExistence type="predicted"/>
<dbReference type="Gene3D" id="3.30.720.120">
    <property type="match status" value="1"/>
</dbReference>
<gene>
    <name evidence="2" type="ordered locus">BH2083</name>
</gene>